<protein>
    <recommendedName>
        <fullName evidence="4">Methyltransferase type 11 domain-containing protein</fullName>
    </recommendedName>
</protein>
<sequence>MTKTKTKAAPKTARKSKTPTMAETADKFLCYQKSVQSPSHEVEFFEQAFRDAFRRKPYTLREDFCGTFAVCCDWVVSNKRRTAIGVDLCDQTLQWGRDHNLSKLTEKQQSRVTLLQEDVRIPSVPTVDVLAAQNFSFWIFKTRPEVLEYFKAARANLNSEGIMVIDMMGGGACYEEQNVDKRTIKKGKHGFEYHWQQVSFNPVNADAHFRIDFKFADGSKMKNAFEYHWRFWTIPEVRELLAEAGFRESHVYWEQEEDAGKDAGEWRRGINAPSHPSWISYIVGVA</sequence>
<evidence type="ECO:0000256" key="1">
    <source>
        <dbReference type="SAM" id="MobiDB-lite"/>
    </source>
</evidence>
<name>A0A517M6J4_9BACT</name>
<evidence type="ECO:0000313" key="2">
    <source>
        <dbReference type="EMBL" id="QDS90473.1"/>
    </source>
</evidence>
<gene>
    <name evidence="2" type="ORF">EC9_46810</name>
</gene>
<evidence type="ECO:0008006" key="4">
    <source>
        <dbReference type="Google" id="ProtNLM"/>
    </source>
</evidence>
<dbReference type="Gene3D" id="2.20.25.110">
    <property type="entry name" value="S-adenosyl-L-methionine-dependent methyltransferases"/>
    <property type="match status" value="1"/>
</dbReference>
<organism evidence="2 3">
    <name type="scientific">Rosistilla ulvae</name>
    <dbReference type="NCBI Taxonomy" id="1930277"/>
    <lineage>
        <taxon>Bacteria</taxon>
        <taxon>Pseudomonadati</taxon>
        <taxon>Planctomycetota</taxon>
        <taxon>Planctomycetia</taxon>
        <taxon>Pirellulales</taxon>
        <taxon>Pirellulaceae</taxon>
        <taxon>Rosistilla</taxon>
    </lineage>
</organism>
<dbReference type="AlphaFoldDB" id="A0A517M6J4"/>
<dbReference type="KEGG" id="ruv:EC9_46810"/>
<proteinExistence type="predicted"/>
<dbReference type="SUPFAM" id="SSF53335">
    <property type="entry name" value="S-adenosyl-L-methionine-dependent methyltransferases"/>
    <property type="match status" value="1"/>
</dbReference>
<dbReference type="InterPro" id="IPR029063">
    <property type="entry name" value="SAM-dependent_MTases_sf"/>
</dbReference>
<keyword evidence="3" id="KW-1185">Reference proteome</keyword>
<feature type="region of interest" description="Disordered" evidence="1">
    <location>
        <begin position="1"/>
        <end position="20"/>
    </location>
</feature>
<evidence type="ECO:0000313" key="3">
    <source>
        <dbReference type="Proteomes" id="UP000319557"/>
    </source>
</evidence>
<feature type="compositionally biased region" description="Basic residues" evidence="1">
    <location>
        <begin position="1"/>
        <end position="17"/>
    </location>
</feature>
<accession>A0A517M6J4</accession>
<dbReference type="RefSeq" id="WP_145348282.1">
    <property type="nucleotide sequence ID" value="NZ_CP036261.1"/>
</dbReference>
<dbReference type="Gene3D" id="3.40.50.150">
    <property type="entry name" value="Vaccinia Virus protein VP39"/>
    <property type="match status" value="1"/>
</dbReference>
<dbReference type="EMBL" id="CP036261">
    <property type="protein sequence ID" value="QDS90473.1"/>
    <property type="molecule type" value="Genomic_DNA"/>
</dbReference>
<dbReference type="PANTHER" id="PTHR37211">
    <property type="entry name" value="EXPRESSED PROTEIN"/>
    <property type="match status" value="1"/>
</dbReference>
<reference evidence="2 3" key="1">
    <citation type="submission" date="2019-02" db="EMBL/GenBank/DDBJ databases">
        <title>Deep-cultivation of Planctomycetes and their phenomic and genomic characterization uncovers novel biology.</title>
        <authorList>
            <person name="Wiegand S."/>
            <person name="Jogler M."/>
            <person name="Boedeker C."/>
            <person name="Pinto D."/>
            <person name="Vollmers J."/>
            <person name="Rivas-Marin E."/>
            <person name="Kohn T."/>
            <person name="Peeters S.H."/>
            <person name="Heuer A."/>
            <person name="Rast P."/>
            <person name="Oberbeckmann S."/>
            <person name="Bunk B."/>
            <person name="Jeske O."/>
            <person name="Meyerdierks A."/>
            <person name="Storesund J.E."/>
            <person name="Kallscheuer N."/>
            <person name="Luecker S."/>
            <person name="Lage O.M."/>
            <person name="Pohl T."/>
            <person name="Merkel B.J."/>
            <person name="Hornburger P."/>
            <person name="Mueller R.-W."/>
            <person name="Bruemmer F."/>
            <person name="Labrenz M."/>
            <person name="Spormann A.M."/>
            <person name="Op den Camp H."/>
            <person name="Overmann J."/>
            <person name="Amann R."/>
            <person name="Jetten M.S.M."/>
            <person name="Mascher T."/>
            <person name="Medema M.H."/>
            <person name="Devos D.P."/>
            <person name="Kaster A.-K."/>
            <person name="Ovreas L."/>
            <person name="Rohde M."/>
            <person name="Galperin M.Y."/>
            <person name="Jogler C."/>
        </authorList>
    </citation>
    <scope>NUCLEOTIDE SEQUENCE [LARGE SCALE GENOMIC DNA]</scope>
    <source>
        <strain evidence="2 3">EC9</strain>
    </source>
</reference>
<dbReference type="Proteomes" id="UP000319557">
    <property type="component" value="Chromosome"/>
</dbReference>
<dbReference type="OrthoDB" id="9786084at2"/>
<dbReference type="PANTHER" id="PTHR37211:SF1">
    <property type="entry name" value="EXPRESSED PROTEIN"/>
    <property type="match status" value="1"/>
</dbReference>